<sequence>MLGVVAKHFIKIELKDPDVIAPVSIAELEELDSQSCRVLRLIEQQGDDFPGFIDHGEVHGDPALPLDTVPHPDSYDDFPDVTATRLSEEEFEVLWLRATGRSL</sequence>
<protein>
    <submittedName>
        <fullName evidence="1">Uncharacterized protein</fullName>
    </submittedName>
</protein>
<dbReference type="EMBL" id="ATBY01000015">
    <property type="protein sequence ID" value="EPD68591.1"/>
    <property type="molecule type" value="Genomic_DNA"/>
</dbReference>
<dbReference type="HOGENOM" id="CLU_177601_0_0_11"/>
<name>S2YW85_9CORY</name>
<evidence type="ECO:0000313" key="2">
    <source>
        <dbReference type="Proteomes" id="UP000014408"/>
    </source>
</evidence>
<dbReference type="PATRIC" id="fig|1125779.3.peg.1725"/>
<organism evidence="1 2">
    <name type="scientific">Corynebacterium pyruviciproducens ATCC BAA-1742</name>
    <dbReference type="NCBI Taxonomy" id="1125779"/>
    <lineage>
        <taxon>Bacteria</taxon>
        <taxon>Bacillati</taxon>
        <taxon>Actinomycetota</taxon>
        <taxon>Actinomycetes</taxon>
        <taxon>Mycobacteriales</taxon>
        <taxon>Corynebacteriaceae</taxon>
        <taxon>Corynebacterium</taxon>
    </lineage>
</organism>
<proteinExistence type="predicted"/>
<comment type="caution">
    <text evidence="1">The sequence shown here is derived from an EMBL/GenBank/DDBJ whole genome shotgun (WGS) entry which is preliminary data.</text>
</comment>
<dbReference type="eggNOG" id="ENOG5030QBX">
    <property type="taxonomic scope" value="Bacteria"/>
</dbReference>
<dbReference type="AlphaFoldDB" id="S2YW85"/>
<accession>S2YW85</accession>
<gene>
    <name evidence="1" type="ORF">HMPREF1219_01775</name>
</gene>
<dbReference type="STRING" id="1125779.HMPREF1219_01775"/>
<evidence type="ECO:0000313" key="1">
    <source>
        <dbReference type="EMBL" id="EPD68591.1"/>
    </source>
</evidence>
<reference evidence="1 2" key="1">
    <citation type="submission" date="2013-05" db="EMBL/GenBank/DDBJ databases">
        <title>The Genome Sequence of Corynebacterium pyruviciproducens 1773O (ATCC BAA-1742).</title>
        <authorList>
            <consortium name="The Broad Institute Genomics Platform"/>
            <person name="Earl A."/>
            <person name="Ward D."/>
            <person name="Feldgarden M."/>
            <person name="Gevers D."/>
            <person name="Tong J."/>
            <person name="Walker B."/>
            <person name="Young S."/>
            <person name="Zeng Q."/>
            <person name="Gargeya S."/>
            <person name="Fitzgerald M."/>
            <person name="Haas B."/>
            <person name="Abouelleil A."/>
            <person name="Allen A.W."/>
            <person name="Alvarado L."/>
            <person name="Arachchi H.M."/>
            <person name="Berlin A.M."/>
            <person name="Chapman S.B."/>
            <person name="Gainer-Dewar J."/>
            <person name="Goldberg J."/>
            <person name="Griggs A."/>
            <person name="Gujja S."/>
            <person name="Hansen M."/>
            <person name="Howarth C."/>
            <person name="Imamovic A."/>
            <person name="Ireland A."/>
            <person name="Larimer J."/>
            <person name="McCowan C."/>
            <person name="Murphy C."/>
            <person name="Pearson M."/>
            <person name="Poon T.W."/>
            <person name="Priest M."/>
            <person name="Roberts A."/>
            <person name="Saif S."/>
            <person name="Shea T."/>
            <person name="Sisk P."/>
            <person name="Sykes S."/>
            <person name="Wortman J."/>
            <person name="Nusbaum C."/>
            <person name="Birren B."/>
        </authorList>
    </citation>
    <scope>NUCLEOTIDE SEQUENCE [LARGE SCALE GENOMIC DNA]</scope>
    <source>
        <strain evidence="1 2">ATCC BAA-1742</strain>
    </source>
</reference>
<keyword evidence="2" id="KW-1185">Reference proteome</keyword>
<dbReference type="Proteomes" id="UP000014408">
    <property type="component" value="Unassembled WGS sequence"/>
</dbReference>